<keyword evidence="3" id="KW-0804">Transcription</keyword>
<dbReference type="EMBL" id="MIQE01000004">
    <property type="protein sequence ID" value="OFA12852.1"/>
    <property type="molecule type" value="Genomic_DNA"/>
</dbReference>
<organism evidence="4 5">
    <name type="scientific">Lentilactobacillus sunkii</name>
    <dbReference type="NCBI Taxonomy" id="481719"/>
    <lineage>
        <taxon>Bacteria</taxon>
        <taxon>Bacillati</taxon>
        <taxon>Bacillota</taxon>
        <taxon>Bacilli</taxon>
        <taxon>Lactobacillales</taxon>
        <taxon>Lactobacillaceae</taxon>
        <taxon>Lentilactobacillus</taxon>
    </lineage>
</organism>
<dbReference type="PANTHER" id="PTHR36511">
    <property type="entry name" value="MERR FAMILY BACTERIAL REGULATORY PROTEIN"/>
    <property type="match status" value="1"/>
</dbReference>
<dbReference type="RefSeq" id="WP_070367120.1">
    <property type="nucleotide sequence ID" value="NZ_JAZHVW010000021.1"/>
</dbReference>
<keyword evidence="1" id="KW-0805">Transcription regulation</keyword>
<evidence type="ECO:0000256" key="2">
    <source>
        <dbReference type="ARBA" id="ARBA00023125"/>
    </source>
</evidence>
<name>A0A1E7XIP4_9LACO</name>
<sequence>MDDTLLKSIKQIEAYLHGDDSQVRVDNVQVTPIPEYDGERIKKIRKSIPVTQHVFAYALAVSPRTVEAWEAGRSRPSGSSRRLLQIIEADPQLVNQFVQVK</sequence>
<gene>
    <name evidence="4" type="primary">higA-2_2</name>
    <name evidence="4" type="ORF">LASUN_03750</name>
</gene>
<dbReference type="AlphaFoldDB" id="A0A1E7XIP4"/>
<dbReference type="STRING" id="481719.LASUN_03750"/>
<dbReference type="PANTHER" id="PTHR36511:SF3">
    <property type="entry name" value="ANTITOXIN HIGA-2"/>
    <property type="match status" value="1"/>
</dbReference>
<evidence type="ECO:0000256" key="3">
    <source>
        <dbReference type="ARBA" id="ARBA00023163"/>
    </source>
</evidence>
<comment type="caution">
    <text evidence="4">The sequence shown here is derived from an EMBL/GenBank/DDBJ whole genome shotgun (WGS) entry which is preliminary data.</text>
</comment>
<dbReference type="Proteomes" id="UP000177010">
    <property type="component" value="Unassembled WGS sequence"/>
</dbReference>
<dbReference type="InterPro" id="IPR052359">
    <property type="entry name" value="HTH-type_reg/antitoxin"/>
</dbReference>
<keyword evidence="2" id="KW-0238">DNA-binding</keyword>
<dbReference type="Gene3D" id="1.10.260.40">
    <property type="entry name" value="lambda repressor-like DNA-binding domains"/>
    <property type="match status" value="1"/>
</dbReference>
<evidence type="ECO:0000313" key="5">
    <source>
        <dbReference type="Proteomes" id="UP000177010"/>
    </source>
</evidence>
<reference evidence="4 5" key="1">
    <citation type="submission" date="2016-09" db="EMBL/GenBank/DDBJ databases">
        <title>Genome Sequence of Lactobacillus sunkii Strain CG01.</title>
        <authorList>
            <person name="Poehlein A."/>
            <person name="Gabris C."/>
            <person name="Bengelsdorf F.R."/>
            <person name="Duerre P."/>
            <person name="Daniel R."/>
        </authorList>
    </citation>
    <scope>NUCLEOTIDE SEQUENCE [LARGE SCALE GENOMIC DNA]</scope>
    <source>
        <strain evidence="4 5">CG_D</strain>
    </source>
</reference>
<protein>
    <submittedName>
        <fullName evidence="4">Antitoxin igA-2</fullName>
    </submittedName>
</protein>
<dbReference type="SUPFAM" id="SSF47413">
    <property type="entry name" value="lambda repressor-like DNA-binding domains"/>
    <property type="match status" value="1"/>
</dbReference>
<dbReference type="InterPro" id="IPR010982">
    <property type="entry name" value="Lambda_DNA-bd_dom_sf"/>
</dbReference>
<evidence type="ECO:0000313" key="4">
    <source>
        <dbReference type="EMBL" id="OFA12852.1"/>
    </source>
</evidence>
<evidence type="ECO:0000256" key="1">
    <source>
        <dbReference type="ARBA" id="ARBA00023015"/>
    </source>
</evidence>
<accession>A0A1E7XIP4</accession>
<dbReference type="GO" id="GO:0003677">
    <property type="term" value="F:DNA binding"/>
    <property type="evidence" value="ECO:0007669"/>
    <property type="project" value="UniProtKB-KW"/>
</dbReference>
<proteinExistence type="predicted"/>